<dbReference type="AlphaFoldDB" id="A0A8S2H3I6"/>
<dbReference type="Proteomes" id="UP000682733">
    <property type="component" value="Unassembled WGS sequence"/>
</dbReference>
<evidence type="ECO:0000313" key="5">
    <source>
        <dbReference type="Proteomes" id="UP000682733"/>
    </source>
</evidence>
<feature type="compositionally biased region" description="Low complexity" evidence="1">
    <location>
        <begin position="55"/>
        <end position="72"/>
    </location>
</feature>
<comment type="caution">
    <text evidence="4">The sequence shown here is derived from an EMBL/GenBank/DDBJ whole genome shotgun (WGS) entry which is preliminary data.</text>
</comment>
<name>A0A8S2H3I6_9BILA</name>
<evidence type="ECO:0000259" key="2">
    <source>
        <dbReference type="SMART" id="SM00597"/>
    </source>
</evidence>
<reference evidence="4" key="1">
    <citation type="submission" date="2021-02" db="EMBL/GenBank/DDBJ databases">
        <authorList>
            <person name="Nowell W R."/>
        </authorList>
    </citation>
    <scope>NUCLEOTIDE SEQUENCE</scope>
</reference>
<dbReference type="Proteomes" id="UP000677228">
    <property type="component" value="Unassembled WGS sequence"/>
</dbReference>
<feature type="domain" description="TTF-type" evidence="2">
    <location>
        <begin position="296"/>
        <end position="397"/>
    </location>
</feature>
<organism evidence="4 5">
    <name type="scientific">Didymodactylos carnosus</name>
    <dbReference type="NCBI Taxonomy" id="1234261"/>
    <lineage>
        <taxon>Eukaryota</taxon>
        <taxon>Metazoa</taxon>
        <taxon>Spiralia</taxon>
        <taxon>Gnathifera</taxon>
        <taxon>Rotifera</taxon>
        <taxon>Eurotatoria</taxon>
        <taxon>Bdelloidea</taxon>
        <taxon>Philodinida</taxon>
        <taxon>Philodinidae</taxon>
        <taxon>Didymodactylos</taxon>
    </lineage>
</organism>
<evidence type="ECO:0000313" key="3">
    <source>
        <dbReference type="EMBL" id="CAF0806502.1"/>
    </source>
</evidence>
<sequence length="466" mass="52892">MWKTDRDLVSGLPMPTNILPSNVSSNLPTTTIRTSVPSTLPFLTINSSVNNHTYQSNHNNHQLHQSQQQHLQQQSLSSMVVNTADDQRHRQAAFDALSQLERYHNDLQMMVESYAIDSSLPTSSNTQISACIHRQQQSSHSDNSSRSFPLLCSTSLAVPVSTTTINLPSQSSLCFTSKNLPDISPSLGHSHHNKISNDLFLLQDSNLSLQPQSSLGAAASVLLQKTSGSTDFSPSPVNITTSNDNTNHNIILDRDPAGIKSTDLTDTLRWLLIKAGPHQPKNDDFNTSIFPCPGNKIVRFRAKWFDDLRFKDWLEYSLKSGRAYCFYCRMFADTNRNRAFARDGVKNWRKCLGSRGRKKRTNHHRRTDDNSSRTTTVQTINLNHIEHGQSEPLGAQRRGLFEGHCQSESHRQAYEKFKTFVEKMNFESQAQQINHQNQDYSDQHRSKPLNTHLHLMQQHIKPERHS</sequence>
<evidence type="ECO:0000313" key="4">
    <source>
        <dbReference type="EMBL" id="CAF3590180.1"/>
    </source>
</evidence>
<evidence type="ECO:0000256" key="1">
    <source>
        <dbReference type="SAM" id="MobiDB-lite"/>
    </source>
</evidence>
<proteinExistence type="predicted"/>
<dbReference type="EMBL" id="CAJNOK010001337">
    <property type="protein sequence ID" value="CAF0806502.1"/>
    <property type="molecule type" value="Genomic_DNA"/>
</dbReference>
<feature type="compositionally biased region" description="Basic residues" evidence="1">
    <location>
        <begin position="355"/>
        <end position="365"/>
    </location>
</feature>
<dbReference type="SMART" id="SM00597">
    <property type="entry name" value="ZnF_TTF"/>
    <property type="match status" value="1"/>
</dbReference>
<protein>
    <recommendedName>
        <fullName evidence="2">TTF-type domain-containing protein</fullName>
    </recommendedName>
</protein>
<dbReference type="EMBL" id="CAJOBA010001337">
    <property type="protein sequence ID" value="CAF3590180.1"/>
    <property type="molecule type" value="Genomic_DNA"/>
</dbReference>
<feature type="region of interest" description="Disordered" evidence="1">
    <location>
        <begin position="353"/>
        <end position="375"/>
    </location>
</feature>
<gene>
    <name evidence="3" type="ORF">OVA965_LOCUS4925</name>
    <name evidence="4" type="ORF">TMI583_LOCUS4923</name>
</gene>
<feature type="region of interest" description="Disordered" evidence="1">
    <location>
        <begin position="53"/>
        <end position="72"/>
    </location>
</feature>
<dbReference type="InterPro" id="IPR006580">
    <property type="entry name" value="Znf_TTF"/>
</dbReference>
<accession>A0A8S2H3I6</accession>